<accession>A0ABN7NVC8</accession>
<dbReference type="EMBL" id="CAJPIN010008043">
    <property type="protein sequence ID" value="CAG2058817.1"/>
    <property type="molecule type" value="Genomic_DNA"/>
</dbReference>
<keyword evidence="2" id="KW-1185">Reference proteome</keyword>
<name>A0ABN7NVC8_TIMPD</name>
<proteinExistence type="predicted"/>
<evidence type="ECO:0000313" key="2">
    <source>
        <dbReference type="Proteomes" id="UP001153148"/>
    </source>
</evidence>
<evidence type="ECO:0000313" key="1">
    <source>
        <dbReference type="EMBL" id="CAG2058817.1"/>
    </source>
</evidence>
<reference evidence="1" key="1">
    <citation type="submission" date="2021-03" db="EMBL/GenBank/DDBJ databases">
        <authorList>
            <person name="Tran Van P."/>
        </authorList>
    </citation>
    <scope>NUCLEOTIDE SEQUENCE</scope>
</reference>
<gene>
    <name evidence="1" type="ORF">TPAB3V08_LOCUS5784</name>
</gene>
<comment type="caution">
    <text evidence="1">The sequence shown here is derived from an EMBL/GenBank/DDBJ whole genome shotgun (WGS) entry which is preliminary data.</text>
</comment>
<sequence>MVSWGGLPNNSSWDQWYNAIFWKQKNGTSKRNIISPETMKAAVIKVVEGKGSINKTAKECGIDCKTPGRKGLYLIVQILGVLVPLVPTTRNTHDQ</sequence>
<dbReference type="Proteomes" id="UP001153148">
    <property type="component" value="Unassembled WGS sequence"/>
</dbReference>
<protein>
    <recommendedName>
        <fullName evidence="3">Transposase</fullName>
    </recommendedName>
</protein>
<organism evidence="1 2">
    <name type="scientific">Timema podura</name>
    <name type="common">Walking stick</name>
    <dbReference type="NCBI Taxonomy" id="61482"/>
    <lineage>
        <taxon>Eukaryota</taxon>
        <taxon>Metazoa</taxon>
        <taxon>Ecdysozoa</taxon>
        <taxon>Arthropoda</taxon>
        <taxon>Hexapoda</taxon>
        <taxon>Insecta</taxon>
        <taxon>Pterygota</taxon>
        <taxon>Neoptera</taxon>
        <taxon>Polyneoptera</taxon>
        <taxon>Phasmatodea</taxon>
        <taxon>Timematodea</taxon>
        <taxon>Timematoidea</taxon>
        <taxon>Timematidae</taxon>
        <taxon>Timema</taxon>
    </lineage>
</organism>
<evidence type="ECO:0008006" key="3">
    <source>
        <dbReference type="Google" id="ProtNLM"/>
    </source>
</evidence>